<reference evidence="5 6" key="1">
    <citation type="submission" date="2020-07" db="EMBL/GenBank/DDBJ databases">
        <title>Sequencing the genomes of 1000 actinobacteria strains.</title>
        <authorList>
            <person name="Klenk H.-P."/>
        </authorList>
    </citation>
    <scope>NUCLEOTIDE SEQUENCE [LARGE SCALE GENOMIC DNA]</scope>
    <source>
        <strain evidence="5 6">DSM 22083</strain>
    </source>
</reference>
<accession>A0A7Y9I538</accession>
<gene>
    <name evidence="5" type="ORF">BKA15_001774</name>
</gene>
<keyword evidence="2 5" id="KW-0238">DNA-binding</keyword>
<dbReference type="Pfam" id="PF12802">
    <property type="entry name" value="MarR_2"/>
    <property type="match status" value="1"/>
</dbReference>
<keyword evidence="6" id="KW-1185">Reference proteome</keyword>
<name>A0A7Y9I538_9ACTN</name>
<dbReference type="SUPFAM" id="SSF46785">
    <property type="entry name" value="Winged helix' DNA-binding domain"/>
    <property type="match status" value="1"/>
</dbReference>
<feature type="domain" description="HTH marR-type" evidence="4">
    <location>
        <begin position="21"/>
        <end position="159"/>
    </location>
</feature>
<comment type="caution">
    <text evidence="5">The sequence shown here is derived from an EMBL/GenBank/DDBJ whole genome shotgun (WGS) entry which is preliminary data.</text>
</comment>
<dbReference type="EMBL" id="JACCBU010000001">
    <property type="protein sequence ID" value="NYE70445.1"/>
    <property type="molecule type" value="Genomic_DNA"/>
</dbReference>
<dbReference type="GO" id="GO:0003700">
    <property type="term" value="F:DNA-binding transcription factor activity"/>
    <property type="evidence" value="ECO:0007669"/>
    <property type="project" value="InterPro"/>
</dbReference>
<dbReference type="InterPro" id="IPR000835">
    <property type="entry name" value="HTH_MarR-typ"/>
</dbReference>
<keyword evidence="3" id="KW-0804">Transcription</keyword>
<proteinExistence type="predicted"/>
<evidence type="ECO:0000256" key="1">
    <source>
        <dbReference type="ARBA" id="ARBA00023015"/>
    </source>
</evidence>
<dbReference type="PRINTS" id="PR00598">
    <property type="entry name" value="HTHMARR"/>
</dbReference>
<evidence type="ECO:0000256" key="3">
    <source>
        <dbReference type="ARBA" id="ARBA00023163"/>
    </source>
</evidence>
<evidence type="ECO:0000259" key="4">
    <source>
        <dbReference type="PROSITE" id="PS50995"/>
    </source>
</evidence>
<dbReference type="RefSeq" id="WP_179749901.1">
    <property type="nucleotide sequence ID" value="NZ_JACCBU010000001.1"/>
</dbReference>
<dbReference type="Gene3D" id="1.10.10.10">
    <property type="entry name" value="Winged helix-like DNA-binding domain superfamily/Winged helix DNA-binding domain"/>
    <property type="match status" value="1"/>
</dbReference>
<dbReference type="PROSITE" id="PS50995">
    <property type="entry name" value="HTH_MARR_2"/>
    <property type="match status" value="1"/>
</dbReference>
<evidence type="ECO:0000256" key="2">
    <source>
        <dbReference type="ARBA" id="ARBA00023125"/>
    </source>
</evidence>
<dbReference type="AlphaFoldDB" id="A0A7Y9I538"/>
<dbReference type="InterPro" id="IPR036390">
    <property type="entry name" value="WH_DNA-bd_sf"/>
</dbReference>
<dbReference type="GO" id="GO:0003677">
    <property type="term" value="F:DNA binding"/>
    <property type="evidence" value="ECO:0007669"/>
    <property type="project" value="UniProtKB-KW"/>
</dbReference>
<dbReference type="InterPro" id="IPR036388">
    <property type="entry name" value="WH-like_DNA-bd_sf"/>
</dbReference>
<dbReference type="SMART" id="SM00347">
    <property type="entry name" value="HTH_MARR"/>
    <property type="match status" value="1"/>
</dbReference>
<evidence type="ECO:0000313" key="6">
    <source>
        <dbReference type="Proteomes" id="UP000569914"/>
    </source>
</evidence>
<dbReference type="PANTHER" id="PTHR42756:SF1">
    <property type="entry name" value="TRANSCRIPTIONAL REPRESSOR OF EMRAB OPERON"/>
    <property type="match status" value="1"/>
</dbReference>
<dbReference type="PANTHER" id="PTHR42756">
    <property type="entry name" value="TRANSCRIPTIONAL REGULATOR, MARR"/>
    <property type="match status" value="1"/>
</dbReference>
<sequence>MAEDQVDRMVSEWASAAPDLDVSVLQVIGRVLRTAERTEQRLAAALAPLGLSYPDFDVINTLRRRNDPDGTQPRDLARSALITSGAMTARLDRLVAAGLVQRDADPDDRRAIRVRLTRKGERLAARALDAVLAVDAAVLAPLSERQRTVLAATLKRILLPLEAD</sequence>
<evidence type="ECO:0000313" key="5">
    <source>
        <dbReference type="EMBL" id="NYE70445.1"/>
    </source>
</evidence>
<protein>
    <submittedName>
        <fullName evidence="5">DNA-binding MarR family transcriptional regulator</fullName>
    </submittedName>
</protein>
<dbReference type="Proteomes" id="UP000569914">
    <property type="component" value="Unassembled WGS sequence"/>
</dbReference>
<keyword evidence="1" id="KW-0805">Transcription regulation</keyword>
<organism evidence="5 6">
    <name type="scientific">Microlunatus parietis</name>
    <dbReference type="NCBI Taxonomy" id="682979"/>
    <lineage>
        <taxon>Bacteria</taxon>
        <taxon>Bacillati</taxon>
        <taxon>Actinomycetota</taxon>
        <taxon>Actinomycetes</taxon>
        <taxon>Propionibacteriales</taxon>
        <taxon>Propionibacteriaceae</taxon>
        <taxon>Microlunatus</taxon>
    </lineage>
</organism>